<reference evidence="3" key="1">
    <citation type="journal article" date="2019" name="Int. J. Syst. Evol. Microbiol.">
        <title>The Global Catalogue of Microorganisms (GCM) 10K type strain sequencing project: providing services to taxonomists for standard genome sequencing and annotation.</title>
        <authorList>
            <consortium name="The Broad Institute Genomics Platform"/>
            <consortium name="The Broad Institute Genome Sequencing Center for Infectious Disease"/>
            <person name="Wu L."/>
            <person name="Ma J."/>
        </authorList>
    </citation>
    <scope>NUCLEOTIDE SEQUENCE [LARGE SCALE GENOMIC DNA]</scope>
    <source>
        <strain evidence="3">NBRC 108728</strain>
    </source>
</reference>
<geneLocation type="plasmid" evidence="2 3">
    <name>pNBRC108728a</name>
</geneLocation>
<keyword evidence="2" id="KW-0614">Plasmid</keyword>
<feature type="region of interest" description="Disordered" evidence="1">
    <location>
        <begin position="1"/>
        <end position="35"/>
    </location>
</feature>
<evidence type="ECO:0000313" key="2">
    <source>
        <dbReference type="EMBL" id="BDZ52742.1"/>
    </source>
</evidence>
<proteinExistence type="predicted"/>
<feature type="compositionally biased region" description="Basic and acidic residues" evidence="1">
    <location>
        <begin position="1"/>
        <end position="23"/>
    </location>
</feature>
<name>A0ABM8GW90_9MICO</name>
<sequence>MDRVGLRGARPEAEEHEGDRVGGDGEEAPQKVTDISAPKLAKIEKTAKKTKTARSALRT</sequence>
<dbReference type="Proteomes" id="UP001321486">
    <property type="component" value="Plasmid pNBRC108728a"/>
</dbReference>
<dbReference type="EMBL" id="AP027733">
    <property type="protein sequence ID" value="BDZ52742.1"/>
    <property type="molecule type" value="Genomic_DNA"/>
</dbReference>
<accession>A0ABM8GW90</accession>
<evidence type="ECO:0000313" key="3">
    <source>
        <dbReference type="Proteomes" id="UP001321486"/>
    </source>
</evidence>
<protein>
    <submittedName>
        <fullName evidence="2">Uncharacterized protein</fullName>
    </submittedName>
</protein>
<keyword evidence="3" id="KW-1185">Reference proteome</keyword>
<gene>
    <name evidence="2" type="ORF">GCM10025867_49830</name>
</gene>
<evidence type="ECO:0000256" key="1">
    <source>
        <dbReference type="SAM" id="MobiDB-lite"/>
    </source>
</evidence>
<organism evidence="2 3">
    <name type="scientific">Frondihabitans sucicola</name>
    <dbReference type="NCBI Taxonomy" id="1268041"/>
    <lineage>
        <taxon>Bacteria</taxon>
        <taxon>Bacillati</taxon>
        <taxon>Actinomycetota</taxon>
        <taxon>Actinomycetes</taxon>
        <taxon>Micrococcales</taxon>
        <taxon>Microbacteriaceae</taxon>
        <taxon>Frondihabitans</taxon>
    </lineage>
</organism>